<accession>A0AAD4GF51</accession>
<name>A0AAD4GF51_BOLED</name>
<comment type="caution">
    <text evidence="2">The sequence shown here is derived from an EMBL/GenBank/DDBJ whole genome shotgun (WGS) entry which is preliminary data.</text>
</comment>
<dbReference type="Proteomes" id="UP001194468">
    <property type="component" value="Unassembled WGS sequence"/>
</dbReference>
<feature type="region of interest" description="Disordered" evidence="1">
    <location>
        <begin position="58"/>
        <end position="104"/>
    </location>
</feature>
<evidence type="ECO:0000313" key="2">
    <source>
        <dbReference type="EMBL" id="KAF8441423.1"/>
    </source>
</evidence>
<protein>
    <submittedName>
        <fullName evidence="2">Uncharacterized protein</fullName>
    </submittedName>
</protein>
<dbReference type="EMBL" id="WHUW01000010">
    <property type="protein sequence ID" value="KAF8441423.1"/>
    <property type="molecule type" value="Genomic_DNA"/>
</dbReference>
<organism evidence="2 3">
    <name type="scientific">Boletus edulis BED1</name>
    <dbReference type="NCBI Taxonomy" id="1328754"/>
    <lineage>
        <taxon>Eukaryota</taxon>
        <taxon>Fungi</taxon>
        <taxon>Dikarya</taxon>
        <taxon>Basidiomycota</taxon>
        <taxon>Agaricomycotina</taxon>
        <taxon>Agaricomycetes</taxon>
        <taxon>Agaricomycetidae</taxon>
        <taxon>Boletales</taxon>
        <taxon>Boletineae</taxon>
        <taxon>Boletaceae</taxon>
        <taxon>Boletoideae</taxon>
        <taxon>Boletus</taxon>
    </lineage>
</organism>
<evidence type="ECO:0000313" key="3">
    <source>
        <dbReference type="Proteomes" id="UP001194468"/>
    </source>
</evidence>
<evidence type="ECO:0000256" key="1">
    <source>
        <dbReference type="SAM" id="MobiDB-lite"/>
    </source>
</evidence>
<dbReference type="AlphaFoldDB" id="A0AAD4GF51"/>
<proteinExistence type="predicted"/>
<reference evidence="2" key="1">
    <citation type="submission" date="2019-10" db="EMBL/GenBank/DDBJ databases">
        <authorList>
            <consortium name="DOE Joint Genome Institute"/>
            <person name="Kuo A."/>
            <person name="Miyauchi S."/>
            <person name="Kiss E."/>
            <person name="Drula E."/>
            <person name="Kohler A."/>
            <person name="Sanchez-Garcia M."/>
            <person name="Andreopoulos B."/>
            <person name="Barry K.W."/>
            <person name="Bonito G."/>
            <person name="Buee M."/>
            <person name="Carver A."/>
            <person name="Chen C."/>
            <person name="Cichocki N."/>
            <person name="Clum A."/>
            <person name="Culley D."/>
            <person name="Crous P.W."/>
            <person name="Fauchery L."/>
            <person name="Girlanda M."/>
            <person name="Hayes R."/>
            <person name="Keri Z."/>
            <person name="LaButti K."/>
            <person name="Lipzen A."/>
            <person name="Lombard V."/>
            <person name="Magnuson J."/>
            <person name="Maillard F."/>
            <person name="Morin E."/>
            <person name="Murat C."/>
            <person name="Nolan M."/>
            <person name="Ohm R."/>
            <person name="Pangilinan J."/>
            <person name="Pereira M."/>
            <person name="Perotto S."/>
            <person name="Peter M."/>
            <person name="Riley R."/>
            <person name="Sitrit Y."/>
            <person name="Stielow B."/>
            <person name="Szollosi G."/>
            <person name="Zifcakova L."/>
            <person name="Stursova M."/>
            <person name="Spatafora J.W."/>
            <person name="Tedersoo L."/>
            <person name="Vaario L.-M."/>
            <person name="Yamada A."/>
            <person name="Yan M."/>
            <person name="Wang P."/>
            <person name="Xu J."/>
            <person name="Bruns T."/>
            <person name="Baldrian P."/>
            <person name="Vilgalys R."/>
            <person name="Henrissat B."/>
            <person name="Grigoriev I.V."/>
            <person name="Hibbett D."/>
            <person name="Nagy L.G."/>
            <person name="Martin F.M."/>
        </authorList>
    </citation>
    <scope>NUCLEOTIDE SEQUENCE</scope>
    <source>
        <strain evidence="2">BED1</strain>
    </source>
</reference>
<reference evidence="2" key="2">
    <citation type="journal article" date="2020" name="Nat. Commun.">
        <title>Large-scale genome sequencing of mycorrhizal fungi provides insights into the early evolution of symbiotic traits.</title>
        <authorList>
            <person name="Miyauchi S."/>
            <person name="Kiss E."/>
            <person name="Kuo A."/>
            <person name="Drula E."/>
            <person name="Kohler A."/>
            <person name="Sanchez-Garcia M."/>
            <person name="Morin E."/>
            <person name="Andreopoulos B."/>
            <person name="Barry K.W."/>
            <person name="Bonito G."/>
            <person name="Buee M."/>
            <person name="Carver A."/>
            <person name="Chen C."/>
            <person name="Cichocki N."/>
            <person name="Clum A."/>
            <person name="Culley D."/>
            <person name="Crous P.W."/>
            <person name="Fauchery L."/>
            <person name="Girlanda M."/>
            <person name="Hayes R.D."/>
            <person name="Keri Z."/>
            <person name="LaButti K."/>
            <person name="Lipzen A."/>
            <person name="Lombard V."/>
            <person name="Magnuson J."/>
            <person name="Maillard F."/>
            <person name="Murat C."/>
            <person name="Nolan M."/>
            <person name="Ohm R.A."/>
            <person name="Pangilinan J."/>
            <person name="Pereira M.F."/>
            <person name="Perotto S."/>
            <person name="Peter M."/>
            <person name="Pfister S."/>
            <person name="Riley R."/>
            <person name="Sitrit Y."/>
            <person name="Stielow J.B."/>
            <person name="Szollosi G."/>
            <person name="Zifcakova L."/>
            <person name="Stursova M."/>
            <person name="Spatafora J.W."/>
            <person name="Tedersoo L."/>
            <person name="Vaario L.M."/>
            <person name="Yamada A."/>
            <person name="Yan M."/>
            <person name="Wang P."/>
            <person name="Xu J."/>
            <person name="Bruns T."/>
            <person name="Baldrian P."/>
            <person name="Vilgalys R."/>
            <person name="Dunand C."/>
            <person name="Henrissat B."/>
            <person name="Grigoriev I.V."/>
            <person name="Hibbett D."/>
            <person name="Nagy L.G."/>
            <person name="Martin F.M."/>
        </authorList>
    </citation>
    <scope>NUCLEOTIDE SEQUENCE</scope>
    <source>
        <strain evidence="2">BED1</strain>
    </source>
</reference>
<sequence>MNKVASVEDVTPAGRVAKRCTQSLRNAAVPRAKSLPHINIVAEGRSLKARCPAVLHGDLDNTSPKHRVETARRPGGSISAEPASPTTASTVGSSSPMISSSSPVISDTTCSDQWEEDEYHCHRLLAVTQSWLDFEPLFLCGFCPDDRLGKASALTSSNPSRVAPQLLPRHKSTNAPAMSPTRCPYLTSLLPICLPKRRLLSR</sequence>
<gene>
    <name evidence="2" type="ORF">L210DRAFT_2071805</name>
</gene>
<feature type="compositionally biased region" description="Low complexity" evidence="1">
    <location>
        <begin position="89"/>
        <end position="104"/>
    </location>
</feature>
<keyword evidence="3" id="KW-1185">Reference proteome</keyword>